<dbReference type="InterPro" id="IPR010982">
    <property type="entry name" value="Lambda_DNA-bd_dom_sf"/>
</dbReference>
<dbReference type="OrthoDB" id="9785973at2"/>
<feature type="domain" description="HTH cro/C1-type" evidence="1">
    <location>
        <begin position="10"/>
        <end position="64"/>
    </location>
</feature>
<dbReference type="Pfam" id="PF13560">
    <property type="entry name" value="HTH_31"/>
    <property type="match status" value="1"/>
</dbReference>
<dbReference type="SUPFAM" id="SSF47413">
    <property type="entry name" value="lambda repressor-like DNA-binding domains"/>
    <property type="match status" value="1"/>
</dbReference>
<sequence length="256" mass="28109">MKQIDIGLELRKWRAHRRQSQMDLALDAEISPRHLSFVETGRSRPSRELVLKLAECLAVPPRERNTMLVSAGYAPIYPEKRFDSADMASARTAIAHVLAAYQPYPALAIDRHWNMVDANATLMTLMTGVASHLLVPPINALRVSLHPEGVAARIVNLPEWRSALFQRLREQIEASADPALVELLDELRGYPGGETAAAATAYPLAIPMILETPLGRLSMLSMSAVFGSPVDVTLSELAIESFLPADAETLAILQKL</sequence>
<name>A0A418W6E0_9SPHN</name>
<proteinExistence type="predicted"/>
<dbReference type="Proteomes" id="UP000286100">
    <property type="component" value="Unassembled WGS sequence"/>
</dbReference>
<evidence type="ECO:0000259" key="1">
    <source>
        <dbReference type="PROSITE" id="PS50943"/>
    </source>
</evidence>
<evidence type="ECO:0000313" key="2">
    <source>
        <dbReference type="EMBL" id="RJF85606.1"/>
    </source>
</evidence>
<dbReference type="PROSITE" id="PS50943">
    <property type="entry name" value="HTH_CROC1"/>
    <property type="match status" value="1"/>
</dbReference>
<dbReference type="RefSeq" id="WP_119764518.1">
    <property type="nucleotide sequence ID" value="NZ_QYUM01000004.1"/>
</dbReference>
<dbReference type="EMBL" id="QYUM01000004">
    <property type="protein sequence ID" value="RJF85606.1"/>
    <property type="molecule type" value="Genomic_DNA"/>
</dbReference>
<dbReference type="Pfam" id="PF17765">
    <property type="entry name" value="MLTR_LBD"/>
    <property type="match status" value="1"/>
</dbReference>
<accession>A0A418W6E0</accession>
<dbReference type="GO" id="GO:0003677">
    <property type="term" value="F:DNA binding"/>
    <property type="evidence" value="ECO:0007669"/>
    <property type="project" value="InterPro"/>
</dbReference>
<keyword evidence="3" id="KW-1185">Reference proteome</keyword>
<dbReference type="Gene3D" id="3.30.450.180">
    <property type="match status" value="1"/>
</dbReference>
<organism evidence="2 3">
    <name type="scientific">Sphingomonas cavernae</name>
    <dbReference type="NCBI Taxonomy" id="2320861"/>
    <lineage>
        <taxon>Bacteria</taxon>
        <taxon>Pseudomonadati</taxon>
        <taxon>Pseudomonadota</taxon>
        <taxon>Alphaproteobacteria</taxon>
        <taxon>Sphingomonadales</taxon>
        <taxon>Sphingomonadaceae</taxon>
        <taxon>Sphingomonas</taxon>
    </lineage>
</organism>
<dbReference type="Gene3D" id="1.10.260.40">
    <property type="entry name" value="lambda repressor-like DNA-binding domains"/>
    <property type="match status" value="1"/>
</dbReference>
<reference evidence="2 3" key="1">
    <citation type="submission" date="2018-09" db="EMBL/GenBank/DDBJ databases">
        <authorList>
            <person name="Zhu H."/>
        </authorList>
    </citation>
    <scope>NUCLEOTIDE SEQUENCE [LARGE SCALE GENOMIC DNA]</scope>
    <source>
        <strain evidence="2 3">K2R01-6</strain>
    </source>
</reference>
<dbReference type="PANTHER" id="PTHR35010">
    <property type="entry name" value="BLL4672 PROTEIN-RELATED"/>
    <property type="match status" value="1"/>
</dbReference>
<comment type="caution">
    <text evidence="2">The sequence shown here is derived from an EMBL/GenBank/DDBJ whole genome shotgun (WGS) entry which is preliminary data.</text>
</comment>
<dbReference type="InterPro" id="IPR001387">
    <property type="entry name" value="Cro/C1-type_HTH"/>
</dbReference>
<evidence type="ECO:0000313" key="3">
    <source>
        <dbReference type="Proteomes" id="UP000286100"/>
    </source>
</evidence>
<dbReference type="InterPro" id="IPR041413">
    <property type="entry name" value="MLTR_LBD"/>
</dbReference>
<dbReference type="SMART" id="SM00530">
    <property type="entry name" value="HTH_XRE"/>
    <property type="match status" value="1"/>
</dbReference>
<dbReference type="AlphaFoldDB" id="A0A418W6E0"/>
<dbReference type="CDD" id="cd00093">
    <property type="entry name" value="HTH_XRE"/>
    <property type="match status" value="1"/>
</dbReference>
<dbReference type="PANTHER" id="PTHR35010:SF4">
    <property type="entry name" value="BLL5781 PROTEIN"/>
    <property type="match status" value="1"/>
</dbReference>
<gene>
    <name evidence="2" type="ORF">D3876_16960</name>
</gene>
<protein>
    <submittedName>
        <fullName evidence="2">XRE family transcriptional regulator</fullName>
    </submittedName>
</protein>